<feature type="region of interest" description="Disordered" evidence="1">
    <location>
        <begin position="30"/>
        <end position="83"/>
    </location>
</feature>
<dbReference type="EMBL" id="AEYP01015384">
    <property type="status" value="NOT_ANNOTATED_CDS"/>
    <property type="molecule type" value="Genomic_DNA"/>
</dbReference>
<organism evidence="2">
    <name type="scientific">Mustela putorius furo</name>
    <name type="common">European domestic ferret</name>
    <name type="synonym">Mustela furo</name>
    <dbReference type="NCBI Taxonomy" id="9669"/>
    <lineage>
        <taxon>Eukaryota</taxon>
        <taxon>Metazoa</taxon>
        <taxon>Chordata</taxon>
        <taxon>Craniata</taxon>
        <taxon>Vertebrata</taxon>
        <taxon>Euteleostomi</taxon>
        <taxon>Mammalia</taxon>
        <taxon>Eutheria</taxon>
        <taxon>Laurasiatheria</taxon>
        <taxon>Carnivora</taxon>
        <taxon>Caniformia</taxon>
        <taxon>Musteloidea</taxon>
        <taxon>Mustelidae</taxon>
        <taxon>Mustelinae</taxon>
        <taxon>Mustela</taxon>
    </lineage>
</organism>
<dbReference type="EMBL" id="AEYP01015383">
    <property type="status" value="NOT_ANNOTATED_CDS"/>
    <property type="molecule type" value="Genomic_DNA"/>
</dbReference>
<reference evidence="2" key="1">
    <citation type="submission" date="2024-06" db="UniProtKB">
        <authorList>
            <consortium name="Ensembl"/>
        </authorList>
    </citation>
    <scope>IDENTIFICATION</scope>
</reference>
<sequence length="131" mass="14641">MALWDTQPGSSVCSSPHLLPRTRIQVQVSSAEMIPVNPRRGMRDWDKAERQSTNDRPSSQSASGDQACWETPGATAECVPQSNPTEAEGAGFLLRVWNLWRPPLSQLLPSFVDYISRASSWGKCFTFIIRF</sequence>
<dbReference type="Ensembl" id="ENSMPUT00000003312.1">
    <property type="protein sequence ID" value="ENSMPUP00000003247.1"/>
    <property type="gene ID" value="ENSMPUG00000003279.1"/>
</dbReference>
<protein>
    <submittedName>
        <fullName evidence="2">Uncharacterized protein</fullName>
    </submittedName>
</protein>
<dbReference type="InParanoid" id="M3XVZ7"/>
<name>M3XVZ7_MUSPF</name>
<dbReference type="EMBL" id="AEYP01015382">
    <property type="status" value="NOT_ANNOTATED_CDS"/>
    <property type="molecule type" value="Genomic_DNA"/>
</dbReference>
<dbReference type="EMBL" id="AEYP01015386">
    <property type="status" value="NOT_ANNOTATED_CDS"/>
    <property type="molecule type" value="Genomic_DNA"/>
</dbReference>
<dbReference type="HOGENOM" id="CLU_1926898_0_0_1"/>
<dbReference type="AlphaFoldDB" id="M3XVZ7"/>
<feature type="compositionally biased region" description="Polar residues" evidence="1">
    <location>
        <begin position="54"/>
        <end position="64"/>
    </location>
</feature>
<dbReference type="EMBL" id="AEYP01015385">
    <property type="status" value="NOT_ANNOTATED_CDS"/>
    <property type="molecule type" value="Genomic_DNA"/>
</dbReference>
<evidence type="ECO:0000313" key="2">
    <source>
        <dbReference type="Ensembl" id="ENSMPUP00000003247.1"/>
    </source>
</evidence>
<dbReference type="EMBL" id="AEYP01015387">
    <property type="status" value="NOT_ANNOTATED_CDS"/>
    <property type="molecule type" value="Genomic_DNA"/>
</dbReference>
<accession>M3XVZ7</accession>
<evidence type="ECO:0000256" key="1">
    <source>
        <dbReference type="SAM" id="MobiDB-lite"/>
    </source>
</evidence>
<proteinExistence type="predicted"/>
<feature type="compositionally biased region" description="Basic and acidic residues" evidence="1">
    <location>
        <begin position="41"/>
        <end position="53"/>
    </location>
</feature>